<keyword evidence="2" id="KW-1003">Cell membrane</keyword>
<feature type="transmembrane region" description="Helical" evidence="6">
    <location>
        <begin position="396"/>
        <end position="416"/>
    </location>
</feature>
<gene>
    <name evidence="7" type="ORF">ABDJ34_09590</name>
</gene>
<feature type="transmembrane region" description="Helical" evidence="6">
    <location>
        <begin position="124"/>
        <end position="147"/>
    </location>
</feature>
<feature type="transmembrane region" description="Helical" evidence="6">
    <location>
        <begin position="234"/>
        <end position="256"/>
    </location>
</feature>
<evidence type="ECO:0000256" key="2">
    <source>
        <dbReference type="ARBA" id="ARBA00022475"/>
    </source>
</evidence>
<keyword evidence="5 6" id="KW-0472">Membrane</keyword>
<comment type="caution">
    <text evidence="7">The sequence shown here is derived from an EMBL/GenBank/DDBJ whole genome shotgun (WGS) entry which is preliminary data.</text>
</comment>
<dbReference type="InterPro" id="IPR050367">
    <property type="entry name" value="APC_superfamily"/>
</dbReference>
<feature type="transmembrane region" description="Helical" evidence="6">
    <location>
        <begin position="282"/>
        <end position="306"/>
    </location>
</feature>
<feature type="transmembrane region" description="Helical" evidence="6">
    <location>
        <begin position="197"/>
        <end position="214"/>
    </location>
</feature>
<evidence type="ECO:0000256" key="6">
    <source>
        <dbReference type="SAM" id="Phobius"/>
    </source>
</evidence>
<feature type="transmembrane region" description="Helical" evidence="6">
    <location>
        <begin position="40"/>
        <end position="63"/>
    </location>
</feature>
<feature type="transmembrane region" description="Helical" evidence="6">
    <location>
        <begin position="327"/>
        <end position="346"/>
    </location>
</feature>
<feature type="transmembrane region" description="Helical" evidence="6">
    <location>
        <begin position="352"/>
        <end position="376"/>
    </location>
</feature>
<name>A0ABW9KEN1_9FIRM</name>
<comment type="subcellular location">
    <subcellularLocation>
        <location evidence="1">Cell membrane</location>
        <topology evidence="1">Multi-pass membrane protein</topology>
    </subcellularLocation>
</comment>
<sequence length="456" mass="49637">MNNATKKLGFWSIVLLTINSIIGSGIFLSPGSVVQMSGKYAPFIYLAAAVFAAFLAITFASSAKYVSKGGASYAYTKAAFGDNWGLYIGITRFFSAAIAWGVMATGVVKTVLNIFGADNTNFNYITIGFIILMTILFVINVCGTRVLELVSNISTIGKLLALVTAIVAGLVVVIMTGQNNFSQVETITADVTSNMSLESIVMAVIAAFYAFTGFESVASGSEDMEQPEKTLPKAIPLGIIIIAAIYFGIVLVSMMIDPVAMVNTKEVVALVAIFKNNIVRSIILYGSLISMFGINVAASFHTPRIIESMANENQVPKIFAKRTDKGFPLFSMVITAVLAIILPIAFKYNMGSIMIISAIARFAQFVIVPLALIWFYYGKNKQEIVQDVKKNFFTDVIIPIIALLLTLVLLAKFSWIKQFTVDNNGVLAPNYLAIVSMFIGYVLVPLFVYFYNNKQK</sequence>
<dbReference type="RefSeq" id="WP_412702203.1">
    <property type="nucleotide sequence ID" value="NZ_JBDLBQ010000010.1"/>
</dbReference>
<dbReference type="PANTHER" id="PTHR42770:SF18">
    <property type="entry name" value="ARGININE_AGMATINE ANTIPORTER"/>
    <property type="match status" value="1"/>
</dbReference>
<evidence type="ECO:0000256" key="5">
    <source>
        <dbReference type="ARBA" id="ARBA00023136"/>
    </source>
</evidence>
<evidence type="ECO:0000313" key="7">
    <source>
        <dbReference type="EMBL" id="MFN2103147.1"/>
    </source>
</evidence>
<dbReference type="PIRSF" id="PIRSF006060">
    <property type="entry name" value="AA_transporter"/>
    <property type="match status" value="1"/>
</dbReference>
<evidence type="ECO:0000256" key="3">
    <source>
        <dbReference type="ARBA" id="ARBA00022692"/>
    </source>
</evidence>
<feature type="transmembrane region" description="Helical" evidence="6">
    <location>
        <begin position="84"/>
        <end position="104"/>
    </location>
</feature>
<dbReference type="Pfam" id="PF13520">
    <property type="entry name" value="AA_permease_2"/>
    <property type="match status" value="1"/>
</dbReference>
<dbReference type="Gene3D" id="1.20.1740.10">
    <property type="entry name" value="Amino acid/polyamine transporter I"/>
    <property type="match status" value="1"/>
</dbReference>
<keyword evidence="3 6" id="KW-0812">Transmembrane</keyword>
<organism evidence="7 8">
    <name type="scientific">Finegoldia dalianensis</name>
    <dbReference type="NCBI Taxonomy" id="3145239"/>
    <lineage>
        <taxon>Bacteria</taxon>
        <taxon>Bacillati</taxon>
        <taxon>Bacillota</taxon>
        <taxon>Tissierellia</taxon>
        <taxon>Tissierellales</taxon>
        <taxon>Peptoniphilaceae</taxon>
        <taxon>Finegoldia</taxon>
    </lineage>
</organism>
<keyword evidence="4 6" id="KW-1133">Transmembrane helix</keyword>
<feature type="transmembrane region" description="Helical" evidence="6">
    <location>
        <begin position="159"/>
        <end position="177"/>
    </location>
</feature>
<feature type="transmembrane region" description="Helical" evidence="6">
    <location>
        <begin position="9"/>
        <end position="28"/>
    </location>
</feature>
<dbReference type="EMBL" id="JBDLBQ010000010">
    <property type="protein sequence ID" value="MFN2103147.1"/>
    <property type="molecule type" value="Genomic_DNA"/>
</dbReference>
<proteinExistence type="predicted"/>
<dbReference type="Proteomes" id="UP001634413">
    <property type="component" value="Unassembled WGS sequence"/>
</dbReference>
<reference evidence="7 8" key="1">
    <citation type="journal article" date="2024" name="Anaerobe">
        <title>The identification of Finegoldia dalianensis sp. nov., isolated from the pus of a patient with skin abscess and genomic analysis of the strains belonging to Finegoldia genus.</title>
        <authorList>
            <person name="Li Y."/>
            <person name="Wang Y."/>
            <person name="Xiao D."/>
            <person name="Wang J."/>
            <person name="Jin D."/>
        </authorList>
    </citation>
    <scope>NUCLEOTIDE SEQUENCE [LARGE SCALE GENOMIC DNA]</scope>
    <source>
        <strain evidence="7 8">LY240594</strain>
    </source>
</reference>
<evidence type="ECO:0000256" key="4">
    <source>
        <dbReference type="ARBA" id="ARBA00022989"/>
    </source>
</evidence>
<accession>A0ABW9KEN1</accession>
<evidence type="ECO:0000313" key="8">
    <source>
        <dbReference type="Proteomes" id="UP001634413"/>
    </source>
</evidence>
<keyword evidence="8" id="KW-1185">Reference proteome</keyword>
<evidence type="ECO:0000256" key="1">
    <source>
        <dbReference type="ARBA" id="ARBA00004651"/>
    </source>
</evidence>
<feature type="transmembrane region" description="Helical" evidence="6">
    <location>
        <begin position="428"/>
        <end position="451"/>
    </location>
</feature>
<dbReference type="PANTHER" id="PTHR42770">
    <property type="entry name" value="AMINO ACID TRANSPORTER-RELATED"/>
    <property type="match status" value="1"/>
</dbReference>
<protein>
    <submittedName>
        <fullName evidence="7">APC family permease</fullName>
    </submittedName>
</protein>
<dbReference type="InterPro" id="IPR002293">
    <property type="entry name" value="AA/rel_permease1"/>
</dbReference>